<protein>
    <recommendedName>
        <fullName evidence="12">Succinate dehydrogenase [ubiquinone] cytochrome b small subunit</fullName>
    </recommendedName>
</protein>
<keyword evidence="5 12" id="KW-0999">Mitochondrion inner membrane</keyword>
<sequence length="196" mass="21318">MASIARPAVFRQVCTAAPSKRVFSTRTTPLITSAFRTSKPLSRPTPSTIIRETLPKVASFHATASRPILPPPPQRIQGTANDPAPVPDPSAFHGAYHWTFERIMAAGLVPLTVAPFAAGSLNPITDGVLCAFILVHSHIGFQSCIIDYFPSKRTPKTRKGLMWLLNAATVLVGVGFYEFETNDVGLTEALKRIWHA</sequence>
<dbReference type="Pfam" id="PF05328">
    <property type="entry name" value="CybS"/>
    <property type="match status" value="1"/>
</dbReference>
<evidence type="ECO:0000256" key="1">
    <source>
        <dbReference type="ARBA" id="ARBA00004448"/>
    </source>
</evidence>
<dbReference type="GO" id="GO:0048039">
    <property type="term" value="F:ubiquinone binding"/>
    <property type="evidence" value="ECO:0007669"/>
    <property type="project" value="TreeGrafter"/>
</dbReference>
<evidence type="ECO:0000256" key="11">
    <source>
        <dbReference type="PIRSR" id="PIRSR607992-2"/>
    </source>
</evidence>
<comment type="caution">
    <text evidence="13">The sequence shown here is derived from an EMBL/GenBank/DDBJ whole genome shotgun (WGS) entry which is preliminary data.</text>
</comment>
<keyword evidence="6 12" id="KW-0809">Transit peptide</keyword>
<keyword evidence="7" id="KW-1133">Transmembrane helix</keyword>
<evidence type="ECO:0000256" key="10">
    <source>
        <dbReference type="PIRSR" id="PIRSR607992-1"/>
    </source>
</evidence>
<keyword evidence="9 12" id="KW-0472">Membrane</keyword>
<dbReference type="Proteomes" id="UP000799429">
    <property type="component" value="Unassembled WGS sequence"/>
</dbReference>
<dbReference type="GO" id="GO:0005743">
    <property type="term" value="C:mitochondrial inner membrane"/>
    <property type="evidence" value="ECO:0007669"/>
    <property type="project" value="UniProtKB-SubCell"/>
</dbReference>
<gene>
    <name evidence="13" type="ORF">M501DRAFT_777015</name>
</gene>
<dbReference type="PANTHER" id="PTHR13337">
    <property type="entry name" value="SUCCINATE DEHYDROGENASE"/>
    <property type="match status" value="1"/>
</dbReference>
<dbReference type="OrthoDB" id="18577at2759"/>
<dbReference type="InterPro" id="IPR034804">
    <property type="entry name" value="SQR/QFR_C/D"/>
</dbReference>
<proteinExistence type="inferred from homology"/>
<evidence type="ECO:0000313" key="13">
    <source>
        <dbReference type="EMBL" id="KAF2839285.1"/>
    </source>
</evidence>
<dbReference type="GO" id="GO:0006121">
    <property type="term" value="P:mitochondrial electron transport, succinate to ubiquinone"/>
    <property type="evidence" value="ECO:0007669"/>
    <property type="project" value="TreeGrafter"/>
</dbReference>
<keyword evidence="14" id="KW-1185">Reference proteome</keyword>
<feature type="binding site" description="axial binding residue" evidence="11">
    <location>
        <position position="136"/>
    </location>
    <ligand>
        <name>heme b</name>
        <dbReference type="ChEBI" id="CHEBI:60344"/>
        <note>ligand shared with SDHC</note>
    </ligand>
    <ligandPart>
        <name>Fe</name>
        <dbReference type="ChEBI" id="CHEBI:18248"/>
    </ligandPart>
</feature>
<evidence type="ECO:0000256" key="3">
    <source>
        <dbReference type="ARBA" id="ARBA00022448"/>
    </source>
</evidence>
<evidence type="ECO:0000256" key="5">
    <source>
        <dbReference type="ARBA" id="ARBA00022792"/>
    </source>
</evidence>
<dbReference type="GO" id="GO:0006099">
    <property type="term" value="P:tricarboxylic acid cycle"/>
    <property type="evidence" value="ECO:0007669"/>
    <property type="project" value="TreeGrafter"/>
</dbReference>
<evidence type="ECO:0000313" key="14">
    <source>
        <dbReference type="Proteomes" id="UP000799429"/>
    </source>
</evidence>
<keyword evidence="3" id="KW-0813">Transport</keyword>
<comment type="similarity">
    <text evidence="2 12">Belongs to the CybS family.</text>
</comment>
<organism evidence="13 14">
    <name type="scientific">Patellaria atrata CBS 101060</name>
    <dbReference type="NCBI Taxonomy" id="1346257"/>
    <lineage>
        <taxon>Eukaryota</taxon>
        <taxon>Fungi</taxon>
        <taxon>Dikarya</taxon>
        <taxon>Ascomycota</taxon>
        <taxon>Pezizomycotina</taxon>
        <taxon>Dothideomycetes</taxon>
        <taxon>Dothideomycetes incertae sedis</taxon>
        <taxon>Patellariales</taxon>
        <taxon>Patellariaceae</taxon>
        <taxon>Patellaria</taxon>
    </lineage>
</organism>
<dbReference type="PANTHER" id="PTHR13337:SF2">
    <property type="entry name" value="SUCCINATE DEHYDROGENASE [UBIQUINONE] CYTOCHROME B SMALL SUBUNIT, MITOCHONDRIAL"/>
    <property type="match status" value="1"/>
</dbReference>
<accession>A0A9P4SCI9</accession>
<evidence type="ECO:0000256" key="7">
    <source>
        <dbReference type="ARBA" id="ARBA00022989"/>
    </source>
</evidence>
<reference evidence="13" key="1">
    <citation type="journal article" date="2020" name="Stud. Mycol.">
        <title>101 Dothideomycetes genomes: a test case for predicting lifestyles and emergence of pathogens.</title>
        <authorList>
            <person name="Haridas S."/>
            <person name="Albert R."/>
            <person name="Binder M."/>
            <person name="Bloem J."/>
            <person name="Labutti K."/>
            <person name="Salamov A."/>
            <person name="Andreopoulos B."/>
            <person name="Baker S."/>
            <person name="Barry K."/>
            <person name="Bills G."/>
            <person name="Bluhm B."/>
            <person name="Cannon C."/>
            <person name="Castanera R."/>
            <person name="Culley D."/>
            <person name="Daum C."/>
            <person name="Ezra D."/>
            <person name="Gonzalez J."/>
            <person name="Henrissat B."/>
            <person name="Kuo A."/>
            <person name="Liang C."/>
            <person name="Lipzen A."/>
            <person name="Lutzoni F."/>
            <person name="Magnuson J."/>
            <person name="Mondo S."/>
            <person name="Nolan M."/>
            <person name="Ohm R."/>
            <person name="Pangilinan J."/>
            <person name="Park H.-J."/>
            <person name="Ramirez L."/>
            <person name="Alfaro M."/>
            <person name="Sun H."/>
            <person name="Tritt A."/>
            <person name="Yoshinaga Y."/>
            <person name="Zwiers L.-H."/>
            <person name="Turgeon B."/>
            <person name="Goodwin S."/>
            <person name="Spatafora J."/>
            <person name="Crous P."/>
            <person name="Grigoriev I."/>
        </authorList>
    </citation>
    <scope>NUCLEOTIDE SEQUENCE</scope>
    <source>
        <strain evidence="13">CBS 101060</strain>
    </source>
</reference>
<evidence type="ECO:0000256" key="9">
    <source>
        <dbReference type="ARBA" id="ARBA00023136"/>
    </source>
</evidence>
<dbReference type="GO" id="GO:0098796">
    <property type="term" value="C:membrane protein complex"/>
    <property type="evidence" value="ECO:0007669"/>
    <property type="project" value="UniProtKB-ARBA"/>
</dbReference>
<dbReference type="GO" id="GO:0046872">
    <property type="term" value="F:metal ion binding"/>
    <property type="evidence" value="ECO:0007669"/>
    <property type="project" value="UniProtKB-KW"/>
</dbReference>
<dbReference type="EMBL" id="MU006095">
    <property type="protein sequence ID" value="KAF2839285.1"/>
    <property type="molecule type" value="Genomic_DNA"/>
</dbReference>
<keyword evidence="4" id="KW-0812">Transmembrane</keyword>
<evidence type="ECO:0000256" key="4">
    <source>
        <dbReference type="ARBA" id="ARBA00022692"/>
    </source>
</evidence>
<keyword evidence="11" id="KW-0479">Metal-binding</keyword>
<evidence type="ECO:0000256" key="6">
    <source>
        <dbReference type="ARBA" id="ARBA00022946"/>
    </source>
</evidence>
<dbReference type="FunFam" id="1.20.1300.10:FF:000007">
    <property type="entry name" value="Succinate dehydrogenase [ubiquinone] cytochrome b small subunit"/>
    <property type="match status" value="1"/>
</dbReference>
<dbReference type="SUPFAM" id="SSF81343">
    <property type="entry name" value="Fumarate reductase respiratory complex transmembrane subunits"/>
    <property type="match status" value="1"/>
</dbReference>
<dbReference type="InterPro" id="IPR007992">
    <property type="entry name" value="CybS"/>
</dbReference>
<feature type="binding site" evidence="10">
    <location>
        <position position="148"/>
    </location>
    <ligand>
        <name>a ubiquinone</name>
        <dbReference type="ChEBI" id="CHEBI:16389"/>
        <note>ligand shared with IP/SDHB</note>
    </ligand>
</feature>
<evidence type="ECO:0000256" key="12">
    <source>
        <dbReference type="RuleBase" id="RU364031"/>
    </source>
</evidence>
<evidence type="ECO:0000256" key="2">
    <source>
        <dbReference type="ARBA" id="ARBA00007294"/>
    </source>
</evidence>
<dbReference type="GO" id="GO:0020037">
    <property type="term" value="F:heme binding"/>
    <property type="evidence" value="ECO:0007669"/>
    <property type="project" value="TreeGrafter"/>
</dbReference>
<comment type="subcellular location">
    <subcellularLocation>
        <location evidence="1 12">Mitochondrion inner membrane</location>
        <topology evidence="1 12">Multi-pass membrane protein</topology>
    </subcellularLocation>
</comment>
<dbReference type="Gene3D" id="1.20.1300.10">
    <property type="entry name" value="Fumarate reductase/succinate dehydrogenase, transmembrane subunit"/>
    <property type="match status" value="1"/>
</dbReference>
<dbReference type="CDD" id="cd03496">
    <property type="entry name" value="SQR_TypeC_CybS"/>
    <property type="match status" value="1"/>
</dbReference>
<evidence type="ECO:0000256" key="8">
    <source>
        <dbReference type="ARBA" id="ARBA00023128"/>
    </source>
</evidence>
<name>A0A9P4SCI9_9PEZI</name>
<keyword evidence="11" id="KW-0408">Iron</keyword>
<dbReference type="AlphaFoldDB" id="A0A9P4SCI9"/>
<keyword evidence="8 12" id="KW-0496">Mitochondrion</keyword>